<dbReference type="EMBL" id="JAWDJW010000179">
    <property type="protein sequence ID" value="KAK3081388.1"/>
    <property type="molecule type" value="Genomic_DNA"/>
</dbReference>
<protein>
    <submittedName>
        <fullName evidence="1">Uncharacterized protein</fullName>
    </submittedName>
</protein>
<dbReference type="Proteomes" id="UP001186974">
    <property type="component" value="Unassembled WGS sequence"/>
</dbReference>
<name>A0ACC3DXM5_9PEZI</name>
<accession>A0ACC3DXM5</accession>
<sequence>MEKNGKIDFKNIARFFGQGATYHSVEGRFRMIKKDAERIRAESTASSSSGGGYPSPRDTPQTVDGHEDQTATPRRKRGIKREPGLTTTNPVLNGRVAKPLSPVKRRAATVIKGEQDDDTRSLSNTTLSEGESQNTMADISFSQLMAGDEDMEDVMWAGPEDGYVYRSVEEA</sequence>
<organism evidence="1 2">
    <name type="scientific">Coniosporium uncinatum</name>
    <dbReference type="NCBI Taxonomy" id="93489"/>
    <lineage>
        <taxon>Eukaryota</taxon>
        <taxon>Fungi</taxon>
        <taxon>Dikarya</taxon>
        <taxon>Ascomycota</taxon>
        <taxon>Pezizomycotina</taxon>
        <taxon>Dothideomycetes</taxon>
        <taxon>Dothideomycetes incertae sedis</taxon>
        <taxon>Coniosporium</taxon>
    </lineage>
</organism>
<evidence type="ECO:0000313" key="2">
    <source>
        <dbReference type="Proteomes" id="UP001186974"/>
    </source>
</evidence>
<proteinExistence type="predicted"/>
<keyword evidence="2" id="KW-1185">Reference proteome</keyword>
<gene>
    <name evidence="1" type="ORF">LTS18_007190</name>
</gene>
<comment type="caution">
    <text evidence="1">The sequence shown here is derived from an EMBL/GenBank/DDBJ whole genome shotgun (WGS) entry which is preliminary data.</text>
</comment>
<evidence type="ECO:0000313" key="1">
    <source>
        <dbReference type="EMBL" id="KAK3081388.1"/>
    </source>
</evidence>
<reference evidence="1" key="1">
    <citation type="submission" date="2024-09" db="EMBL/GenBank/DDBJ databases">
        <title>Black Yeasts Isolated from many extreme environments.</title>
        <authorList>
            <person name="Coleine C."/>
            <person name="Stajich J.E."/>
            <person name="Selbmann L."/>
        </authorList>
    </citation>
    <scope>NUCLEOTIDE SEQUENCE</scope>
    <source>
        <strain evidence="1">CCFEE 5737</strain>
    </source>
</reference>